<dbReference type="PROSITE" id="PS50109">
    <property type="entry name" value="HIS_KIN"/>
    <property type="match status" value="1"/>
</dbReference>
<dbReference type="Pfam" id="PF07568">
    <property type="entry name" value="HisKA_2"/>
    <property type="match status" value="1"/>
</dbReference>
<dbReference type="Gene3D" id="3.30.450.20">
    <property type="entry name" value="PAS domain"/>
    <property type="match status" value="1"/>
</dbReference>
<dbReference type="InterPro" id="IPR036890">
    <property type="entry name" value="HATPase_C_sf"/>
</dbReference>
<evidence type="ECO:0000313" key="12">
    <source>
        <dbReference type="EMBL" id="SFD31930.1"/>
    </source>
</evidence>
<dbReference type="InterPro" id="IPR005467">
    <property type="entry name" value="His_kinase_dom"/>
</dbReference>
<evidence type="ECO:0000259" key="11">
    <source>
        <dbReference type="PROSITE" id="PS50109"/>
    </source>
</evidence>
<keyword evidence="13" id="KW-1185">Reference proteome</keyword>
<evidence type="ECO:0000256" key="2">
    <source>
        <dbReference type="ARBA" id="ARBA00012438"/>
    </source>
</evidence>
<dbReference type="Gene3D" id="3.30.565.10">
    <property type="entry name" value="Histidine kinase-like ATPase, C-terminal domain"/>
    <property type="match status" value="1"/>
</dbReference>
<keyword evidence="10" id="KW-0812">Transmembrane</keyword>
<keyword evidence="8" id="KW-0802">TPR repeat</keyword>
<dbReference type="SUPFAM" id="SSF48452">
    <property type="entry name" value="TPR-like"/>
    <property type="match status" value="2"/>
</dbReference>
<evidence type="ECO:0000256" key="10">
    <source>
        <dbReference type="SAM" id="Phobius"/>
    </source>
</evidence>
<dbReference type="AlphaFoldDB" id="A0A1I1RNB1"/>
<dbReference type="InterPro" id="IPR011990">
    <property type="entry name" value="TPR-like_helical_dom_sf"/>
</dbReference>
<evidence type="ECO:0000256" key="6">
    <source>
        <dbReference type="ARBA" id="ARBA00022777"/>
    </source>
</evidence>
<dbReference type="InterPro" id="IPR011495">
    <property type="entry name" value="Sig_transdc_His_kin_sub2_dim/P"/>
</dbReference>
<evidence type="ECO:0000256" key="1">
    <source>
        <dbReference type="ARBA" id="ARBA00000085"/>
    </source>
</evidence>
<dbReference type="Pfam" id="PF13181">
    <property type="entry name" value="TPR_8"/>
    <property type="match status" value="1"/>
</dbReference>
<sequence>MAQEAPHLNVQPDKVRKAREVEQEARQKRDPRQLAEAWYLYGKAYVFAADYLTAQTYFLKAVRIHEPLGNSFELSRLYVRLCENEERLGHVEQALHYATLSLQVAQRIKLEKDQALIRSYGALAHIHETLWDGRVADKQSDYNKALSYYIKREFLCKKLNDTAGVAEVSLELGTLFTRVKDPRAIAYLEKALDLFTLKNKDGIRVNTMIHLASAYLTFGEPDRAIQSLENAKKLYVSKKMNEYDISLVMENNFVNYYETLGLWKQAFEHLRKFSELERIKLLADRDGAITRLSVEYETEKRDALLKAKNQEIALKNQTLLTQQRFTYAISALLIMALGMSIVFFRLYRKNQRISHRNEVLLKEQNHRVKNNLQIVSSLLNLQAKRLTDEVAKKAVEESRLRVQSMAIIHRRLYDGDKLAEVNLDEFIKELTAGVLKAFGYLFIKLEFAIDDINLSADKAISVGLILNELITNACKYAFPDNESPFLCITCYLKTNKIELKVEDNGPGIEGAMIAKTNSFGMTLIQAQVNQLYGTYRFSSGEKTVAKGTTFMMEFKR</sequence>
<evidence type="ECO:0000256" key="7">
    <source>
        <dbReference type="ARBA" id="ARBA00022840"/>
    </source>
</evidence>
<dbReference type="PANTHER" id="PTHR41523">
    <property type="entry name" value="TWO-COMPONENT SYSTEM SENSOR PROTEIN"/>
    <property type="match status" value="1"/>
</dbReference>
<proteinExistence type="predicted"/>
<evidence type="ECO:0000256" key="3">
    <source>
        <dbReference type="ARBA" id="ARBA00022553"/>
    </source>
</evidence>
<dbReference type="SUPFAM" id="SSF55874">
    <property type="entry name" value="ATPase domain of HSP90 chaperone/DNA topoisomerase II/histidine kinase"/>
    <property type="match status" value="1"/>
</dbReference>
<reference evidence="12 13" key="1">
    <citation type="submission" date="2016-10" db="EMBL/GenBank/DDBJ databases">
        <authorList>
            <person name="de Groot N.N."/>
        </authorList>
    </citation>
    <scope>NUCLEOTIDE SEQUENCE [LARGE SCALE GENOMIC DNA]</scope>
    <source>
        <strain evidence="12 13">DSM 26130</strain>
    </source>
</reference>
<evidence type="ECO:0000256" key="5">
    <source>
        <dbReference type="ARBA" id="ARBA00022741"/>
    </source>
</evidence>
<dbReference type="GO" id="GO:0005524">
    <property type="term" value="F:ATP binding"/>
    <property type="evidence" value="ECO:0007669"/>
    <property type="project" value="UniProtKB-KW"/>
</dbReference>
<keyword evidence="3" id="KW-0597">Phosphoprotein</keyword>
<dbReference type="InterPro" id="IPR003594">
    <property type="entry name" value="HATPase_dom"/>
</dbReference>
<name>A0A1I1RNB1_9BACT</name>
<keyword evidence="5" id="KW-0547">Nucleotide-binding</keyword>
<evidence type="ECO:0000256" key="4">
    <source>
        <dbReference type="ARBA" id="ARBA00022679"/>
    </source>
</evidence>
<evidence type="ECO:0000256" key="9">
    <source>
        <dbReference type="SAM" id="MobiDB-lite"/>
    </source>
</evidence>
<protein>
    <recommendedName>
        <fullName evidence="2">histidine kinase</fullName>
        <ecNumber evidence="2">2.7.13.3</ecNumber>
    </recommendedName>
</protein>
<organism evidence="12 13">
    <name type="scientific">Spirosoma endophyticum</name>
    <dbReference type="NCBI Taxonomy" id="662367"/>
    <lineage>
        <taxon>Bacteria</taxon>
        <taxon>Pseudomonadati</taxon>
        <taxon>Bacteroidota</taxon>
        <taxon>Cytophagia</taxon>
        <taxon>Cytophagales</taxon>
        <taxon>Cytophagaceae</taxon>
        <taxon>Spirosoma</taxon>
    </lineage>
</organism>
<feature type="repeat" description="TPR" evidence="8">
    <location>
        <begin position="35"/>
        <end position="68"/>
    </location>
</feature>
<keyword evidence="6 12" id="KW-0418">Kinase</keyword>
<dbReference type="EMBL" id="FOLQ01000004">
    <property type="protein sequence ID" value="SFD31930.1"/>
    <property type="molecule type" value="Genomic_DNA"/>
</dbReference>
<dbReference type="STRING" id="662367.SAMN05216167_104338"/>
<feature type="domain" description="Histidine kinase" evidence="11">
    <location>
        <begin position="363"/>
        <end position="556"/>
    </location>
</feature>
<dbReference type="Gene3D" id="1.25.40.10">
    <property type="entry name" value="Tetratricopeptide repeat domain"/>
    <property type="match status" value="2"/>
</dbReference>
<dbReference type="Proteomes" id="UP000198598">
    <property type="component" value="Unassembled WGS sequence"/>
</dbReference>
<keyword evidence="7" id="KW-0067">ATP-binding</keyword>
<feature type="compositionally biased region" description="Basic and acidic residues" evidence="9">
    <location>
        <begin position="13"/>
        <end position="27"/>
    </location>
</feature>
<feature type="transmembrane region" description="Helical" evidence="10">
    <location>
        <begin position="325"/>
        <end position="347"/>
    </location>
</feature>
<dbReference type="GO" id="GO:0004673">
    <property type="term" value="F:protein histidine kinase activity"/>
    <property type="evidence" value="ECO:0007669"/>
    <property type="project" value="UniProtKB-EC"/>
</dbReference>
<dbReference type="EC" id="2.7.13.3" evidence="2"/>
<keyword evidence="10" id="KW-0472">Membrane</keyword>
<comment type="catalytic activity">
    <reaction evidence="1">
        <text>ATP + protein L-histidine = ADP + protein N-phospho-L-histidine.</text>
        <dbReference type="EC" id="2.7.13.3"/>
    </reaction>
</comment>
<dbReference type="PROSITE" id="PS50005">
    <property type="entry name" value="TPR"/>
    <property type="match status" value="1"/>
</dbReference>
<evidence type="ECO:0000313" key="13">
    <source>
        <dbReference type="Proteomes" id="UP000198598"/>
    </source>
</evidence>
<dbReference type="PANTHER" id="PTHR41523:SF8">
    <property type="entry name" value="ETHYLENE RESPONSE SENSOR PROTEIN"/>
    <property type="match status" value="1"/>
</dbReference>
<keyword evidence="10" id="KW-1133">Transmembrane helix</keyword>
<dbReference type="InterPro" id="IPR019734">
    <property type="entry name" value="TPR_rpt"/>
</dbReference>
<dbReference type="SMART" id="SM00387">
    <property type="entry name" value="HATPase_c"/>
    <property type="match status" value="1"/>
</dbReference>
<accession>A0A1I1RNB1</accession>
<dbReference type="Pfam" id="PF02518">
    <property type="entry name" value="HATPase_c"/>
    <property type="match status" value="1"/>
</dbReference>
<keyword evidence="4" id="KW-0808">Transferase</keyword>
<gene>
    <name evidence="12" type="ORF">SAMN05216167_104338</name>
</gene>
<evidence type="ECO:0000256" key="8">
    <source>
        <dbReference type="PROSITE-ProRule" id="PRU00339"/>
    </source>
</evidence>
<feature type="region of interest" description="Disordered" evidence="9">
    <location>
        <begin position="1"/>
        <end position="27"/>
    </location>
</feature>